<gene>
    <name evidence="1" type="ORF">BKA07_001745</name>
</gene>
<evidence type="ECO:0000313" key="1">
    <source>
        <dbReference type="EMBL" id="NJC56710.1"/>
    </source>
</evidence>
<organism evidence="1 2">
    <name type="scientific">Brevibacterium marinum</name>
    <dbReference type="NCBI Taxonomy" id="418643"/>
    <lineage>
        <taxon>Bacteria</taxon>
        <taxon>Bacillati</taxon>
        <taxon>Actinomycetota</taxon>
        <taxon>Actinomycetes</taxon>
        <taxon>Micrococcales</taxon>
        <taxon>Brevibacteriaceae</taxon>
        <taxon>Brevibacterium</taxon>
    </lineage>
</organism>
<keyword evidence="2" id="KW-1185">Reference proteome</keyword>
<dbReference type="AlphaFoldDB" id="A0A846RZT7"/>
<sequence>MTQFPQWVQRAVEHAGLIDPTISARKPGEITISDSTGRTVLFTGTSLRETTPLAA</sequence>
<evidence type="ECO:0000313" key="2">
    <source>
        <dbReference type="Proteomes" id="UP000576792"/>
    </source>
</evidence>
<proteinExistence type="predicted"/>
<reference evidence="1 2" key="1">
    <citation type="submission" date="2020-03" db="EMBL/GenBank/DDBJ databases">
        <title>Sequencing the genomes of 1000 actinobacteria strains.</title>
        <authorList>
            <person name="Klenk H.-P."/>
        </authorList>
    </citation>
    <scope>NUCLEOTIDE SEQUENCE [LARGE SCALE GENOMIC DNA]</scope>
    <source>
        <strain evidence="1 2">DSM 18964</strain>
    </source>
</reference>
<protein>
    <submittedName>
        <fullName evidence="1">Uncharacterized protein</fullName>
    </submittedName>
</protein>
<dbReference type="EMBL" id="JAATJN010000001">
    <property type="protein sequence ID" value="NJC56710.1"/>
    <property type="molecule type" value="Genomic_DNA"/>
</dbReference>
<name>A0A846RZT7_9MICO</name>
<dbReference type="RefSeq" id="WP_167950546.1">
    <property type="nucleotide sequence ID" value="NZ_BAAAPQ010000025.1"/>
</dbReference>
<comment type="caution">
    <text evidence="1">The sequence shown here is derived from an EMBL/GenBank/DDBJ whole genome shotgun (WGS) entry which is preliminary data.</text>
</comment>
<accession>A0A846RZT7</accession>
<dbReference type="Proteomes" id="UP000576792">
    <property type="component" value="Unassembled WGS sequence"/>
</dbReference>